<reference evidence="2 3" key="1">
    <citation type="journal article" date="2015" name="Microbiome">
        <title>Genomic resolution of linkages in carbon, nitrogen, and sulfur cycling among widespread estuary sediment bacteria.</title>
        <authorList>
            <person name="Baker B.J."/>
            <person name="Lazar C.S."/>
            <person name="Teske A.P."/>
            <person name="Dick G.J."/>
        </authorList>
    </citation>
    <scope>NUCLEOTIDE SEQUENCE [LARGE SCALE GENOMIC DNA]</scope>
    <source>
        <strain evidence="2">SM23_42</strain>
    </source>
</reference>
<organism evidence="2 3">
    <name type="scientific">candidate division WOR_3 bacterium SM23_42</name>
    <dbReference type="NCBI Taxonomy" id="1703779"/>
    <lineage>
        <taxon>Bacteria</taxon>
        <taxon>Bacteria division WOR-3</taxon>
    </lineage>
</organism>
<evidence type="ECO:0000259" key="1">
    <source>
        <dbReference type="Pfam" id="PF13649"/>
    </source>
</evidence>
<dbReference type="InterPro" id="IPR029063">
    <property type="entry name" value="SAM-dependent_MTases_sf"/>
</dbReference>
<dbReference type="Pfam" id="PF13649">
    <property type="entry name" value="Methyltransf_25"/>
    <property type="match status" value="1"/>
</dbReference>
<evidence type="ECO:0000313" key="3">
    <source>
        <dbReference type="Proteomes" id="UP000051373"/>
    </source>
</evidence>
<dbReference type="SUPFAM" id="SSF53335">
    <property type="entry name" value="S-adenosyl-L-methionine-dependent methyltransferases"/>
    <property type="match status" value="1"/>
</dbReference>
<gene>
    <name evidence="2" type="ORF">AMJ83_08925</name>
</gene>
<dbReference type="EMBL" id="LJUJ01000021">
    <property type="protein sequence ID" value="KPK62989.1"/>
    <property type="molecule type" value="Genomic_DNA"/>
</dbReference>
<evidence type="ECO:0000313" key="2">
    <source>
        <dbReference type="EMBL" id="KPK62989.1"/>
    </source>
</evidence>
<dbReference type="STRING" id="1703779.AMJ83_08925"/>
<dbReference type="Gene3D" id="3.40.50.150">
    <property type="entry name" value="Vaccinia Virus protein VP39"/>
    <property type="match status" value="1"/>
</dbReference>
<feature type="domain" description="Methyltransferase" evidence="1">
    <location>
        <begin position="36"/>
        <end position="133"/>
    </location>
</feature>
<proteinExistence type="predicted"/>
<dbReference type="CDD" id="cd02440">
    <property type="entry name" value="AdoMet_MTases"/>
    <property type="match status" value="1"/>
</dbReference>
<sequence length="248" mass="27906">MRYHSSYEKSAHLYDLFDRKPNVEFLCQYGSVFTEVIDIGSGTGRIAIPLAQRGTVVYCVEPSPAMRREFMRKLAVHTSIADRILLLGGNAESFALRRRFPSAFMSGVFDHLLDDNIRLLALENINHHLLPGGTLVMDLCLGGSKDSVPVPAGDYRIGNKEYRRFVSSEMLRDDKKQVTLVFETYESGKLVERIEERGVVGIVGRCRLLSLLENTGFVVVNEFGDYESTAYKKGDESLIIEARKKTTT</sequence>
<comment type="caution">
    <text evidence="2">The sequence shown here is derived from an EMBL/GenBank/DDBJ whole genome shotgun (WGS) entry which is preliminary data.</text>
</comment>
<dbReference type="InterPro" id="IPR041698">
    <property type="entry name" value="Methyltransf_25"/>
</dbReference>
<accession>A0A0S8FTV5</accession>
<protein>
    <recommendedName>
        <fullName evidence="1">Methyltransferase domain-containing protein</fullName>
    </recommendedName>
</protein>
<dbReference type="AlphaFoldDB" id="A0A0S8FTV5"/>
<name>A0A0S8FTV5_UNCW3</name>
<dbReference type="Proteomes" id="UP000051373">
    <property type="component" value="Unassembled WGS sequence"/>
</dbReference>